<evidence type="ECO:0000313" key="3">
    <source>
        <dbReference type="EMBL" id="EMF15296.1"/>
    </source>
</evidence>
<sequence length="691" mass="78616">MTGQDSITSRKGSNNRPSSATASTSSARPALQEIPKNPAKSNAKKRRMQSSCRIPTAPRALMQPASHPLPVSLPALDASDSEEARTGKKRKWEDEGSEQYDFGRSINEVLRGMQAADRMAKMERRRDQQIRDFQYAVEELRQRNEELQAKMRESEAEMDAYRVDLLKEREETTALVQTRKKTHIRLLNEWRAYMIRYNKLLAENAENEVTESRQLETQRALEAKLQKSQDQLKQLESTSRAAETNLTLQNEKLQTLVSELELKNATAQARIDEQAQARAAIDVERETERQASSTRETMLMRRIDELIRTTKSMRANIAKECNTEDREAAQMSLKEDYELRLRKVKESADERVKKLQEEFREILSCRTDHTRTNAEPAGKGSDIQVEASQQEQDPQLSAAPRGPAKWKHKQHTTSDKNADRLQLLHTKETEITSLQRVNKNLTLQVSAASKQIAAYSDLALRKDLHIEQQIHTLADRDLAIRHLRSRNIAMKWHISAIKSQRAAALTSQSTTQSECETQFREIERLRTLLETSELAQIQAETAQAAQDVAMRQLRSINIAMKWYLAAIKFQRVAAAEAERELPLAVEDEMHTLRSTSTTSTTPPPPSAPLLLSSSSTTQTAPPKSPPPTTPNELAAQKNSSTCQDHEKCAVEKKWLDERYHETWISNRGLVEMVEKLRAEMAGMRTTCGCWK</sequence>
<accession>M3C4S1</accession>
<feature type="region of interest" description="Disordered" evidence="2">
    <location>
        <begin position="592"/>
        <end position="642"/>
    </location>
</feature>
<feature type="coiled-coil region" evidence="1">
    <location>
        <begin position="130"/>
        <end position="171"/>
    </location>
</feature>
<feature type="coiled-coil region" evidence="1">
    <location>
        <begin position="218"/>
        <end position="277"/>
    </location>
</feature>
<evidence type="ECO:0000313" key="4">
    <source>
        <dbReference type="Proteomes" id="UP000016931"/>
    </source>
</evidence>
<feature type="region of interest" description="Disordered" evidence="2">
    <location>
        <begin position="1"/>
        <end position="96"/>
    </location>
</feature>
<dbReference type="Proteomes" id="UP000016931">
    <property type="component" value="Unassembled WGS sequence"/>
</dbReference>
<keyword evidence="1" id="KW-0175">Coiled coil</keyword>
<keyword evidence="4" id="KW-1185">Reference proteome</keyword>
<gene>
    <name evidence="3" type="ORF">SEPMUDRAFT_147213</name>
</gene>
<feature type="compositionally biased region" description="Low complexity" evidence="2">
    <location>
        <begin position="608"/>
        <end position="621"/>
    </location>
</feature>
<dbReference type="HOGENOM" id="CLU_398586_0_0_1"/>
<dbReference type="AlphaFoldDB" id="M3C4S1"/>
<feature type="compositionally biased region" description="Low complexity" evidence="2">
    <location>
        <begin position="14"/>
        <end position="30"/>
    </location>
</feature>
<dbReference type="RefSeq" id="XP_016763417.1">
    <property type="nucleotide sequence ID" value="XM_016904151.1"/>
</dbReference>
<organism evidence="3 4">
    <name type="scientific">Sphaerulina musiva (strain SO2202)</name>
    <name type="common">Poplar stem canker fungus</name>
    <name type="synonym">Septoria musiva</name>
    <dbReference type="NCBI Taxonomy" id="692275"/>
    <lineage>
        <taxon>Eukaryota</taxon>
        <taxon>Fungi</taxon>
        <taxon>Dikarya</taxon>
        <taxon>Ascomycota</taxon>
        <taxon>Pezizomycotina</taxon>
        <taxon>Dothideomycetes</taxon>
        <taxon>Dothideomycetidae</taxon>
        <taxon>Mycosphaerellales</taxon>
        <taxon>Mycosphaerellaceae</taxon>
        <taxon>Sphaerulina</taxon>
    </lineage>
</organism>
<name>M3C4S1_SPHMS</name>
<feature type="compositionally biased region" description="Basic and acidic residues" evidence="2">
    <location>
        <begin position="82"/>
        <end position="94"/>
    </location>
</feature>
<evidence type="ECO:0000256" key="1">
    <source>
        <dbReference type="SAM" id="Coils"/>
    </source>
</evidence>
<dbReference type="GeneID" id="27901288"/>
<reference evidence="3 4" key="1">
    <citation type="journal article" date="2012" name="PLoS Pathog.">
        <title>Diverse lifestyles and strategies of plant pathogenesis encoded in the genomes of eighteen Dothideomycetes fungi.</title>
        <authorList>
            <person name="Ohm R.A."/>
            <person name="Feau N."/>
            <person name="Henrissat B."/>
            <person name="Schoch C.L."/>
            <person name="Horwitz B.A."/>
            <person name="Barry K.W."/>
            <person name="Condon B.J."/>
            <person name="Copeland A.C."/>
            <person name="Dhillon B."/>
            <person name="Glaser F."/>
            <person name="Hesse C.N."/>
            <person name="Kosti I."/>
            <person name="LaButti K."/>
            <person name="Lindquist E.A."/>
            <person name="Lucas S."/>
            <person name="Salamov A.A."/>
            <person name="Bradshaw R.E."/>
            <person name="Ciuffetti L."/>
            <person name="Hamelin R.C."/>
            <person name="Kema G.H.J."/>
            <person name="Lawrence C."/>
            <person name="Scott J.A."/>
            <person name="Spatafora J.W."/>
            <person name="Turgeon B.G."/>
            <person name="de Wit P.J.G.M."/>
            <person name="Zhong S."/>
            <person name="Goodwin S.B."/>
            <person name="Grigoriev I.V."/>
        </authorList>
    </citation>
    <scope>NUCLEOTIDE SEQUENCE [LARGE SCALE GENOMIC DNA]</scope>
    <source>
        <strain evidence="3 4">SO2202</strain>
    </source>
</reference>
<protein>
    <submittedName>
        <fullName evidence="3">Uncharacterized protein</fullName>
    </submittedName>
</protein>
<feature type="compositionally biased region" description="Polar residues" evidence="2">
    <location>
        <begin position="1"/>
        <end position="12"/>
    </location>
</feature>
<proteinExistence type="predicted"/>
<feature type="region of interest" description="Disordered" evidence="2">
    <location>
        <begin position="367"/>
        <end position="416"/>
    </location>
</feature>
<dbReference type="EMBL" id="KB456261">
    <property type="protein sequence ID" value="EMF15296.1"/>
    <property type="molecule type" value="Genomic_DNA"/>
</dbReference>
<evidence type="ECO:0000256" key="2">
    <source>
        <dbReference type="SAM" id="MobiDB-lite"/>
    </source>
</evidence>
<feature type="compositionally biased region" description="Polar residues" evidence="2">
    <location>
        <begin position="386"/>
        <end position="395"/>
    </location>
</feature>